<dbReference type="Gene3D" id="3.40.30.10">
    <property type="entry name" value="Glutaredoxin"/>
    <property type="match status" value="1"/>
</dbReference>
<feature type="domain" description="Glutaredoxin" evidence="1">
    <location>
        <begin position="14"/>
        <end position="69"/>
    </location>
</feature>
<dbReference type="InterPro" id="IPR051548">
    <property type="entry name" value="Grx-like_ET"/>
</dbReference>
<reference evidence="3" key="1">
    <citation type="journal article" date="2019" name="Int. J. Syst. Evol. Microbiol.">
        <title>The Global Catalogue of Microorganisms (GCM) 10K type strain sequencing project: providing services to taxonomists for standard genome sequencing and annotation.</title>
        <authorList>
            <consortium name="The Broad Institute Genomics Platform"/>
            <consortium name="The Broad Institute Genome Sequencing Center for Infectious Disease"/>
            <person name="Wu L."/>
            <person name="Ma J."/>
        </authorList>
    </citation>
    <scope>NUCLEOTIDE SEQUENCE [LARGE SCALE GENOMIC DNA]</scope>
    <source>
        <strain evidence="3">CCM 7044</strain>
    </source>
</reference>
<organism evidence="2 3">
    <name type="scientific">Promicromonospora vindobonensis</name>
    <dbReference type="NCBI Taxonomy" id="195748"/>
    <lineage>
        <taxon>Bacteria</taxon>
        <taxon>Bacillati</taxon>
        <taxon>Actinomycetota</taxon>
        <taxon>Actinomycetes</taxon>
        <taxon>Micrococcales</taxon>
        <taxon>Promicromonosporaceae</taxon>
        <taxon>Promicromonospora</taxon>
    </lineage>
</organism>
<dbReference type="Pfam" id="PF00462">
    <property type="entry name" value="Glutaredoxin"/>
    <property type="match status" value="1"/>
</dbReference>
<dbReference type="InterPro" id="IPR036249">
    <property type="entry name" value="Thioredoxin-like_sf"/>
</dbReference>
<evidence type="ECO:0000259" key="1">
    <source>
        <dbReference type="Pfam" id="PF00462"/>
    </source>
</evidence>
<dbReference type="CDD" id="cd02976">
    <property type="entry name" value="NrdH"/>
    <property type="match status" value="1"/>
</dbReference>
<protein>
    <submittedName>
        <fullName evidence="2">Mycoredoxin</fullName>
    </submittedName>
</protein>
<dbReference type="PANTHER" id="PTHR34386:SF1">
    <property type="entry name" value="GLUTAREDOXIN-LIKE PROTEIN NRDH"/>
    <property type="match status" value="1"/>
</dbReference>
<evidence type="ECO:0000313" key="3">
    <source>
        <dbReference type="Proteomes" id="UP001597479"/>
    </source>
</evidence>
<dbReference type="Proteomes" id="UP001597479">
    <property type="component" value="Unassembled WGS sequence"/>
</dbReference>
<accession>A0ABW5W033</accession>
<dbReference type="RefSeq" id="WP_377189922.1">
    <property type="nucleotide sequence ID" value="NZ_JBHUOG010000002.1"/>
</dbReference>
<dbReference type="PANTHER" id="PTHR34386">
    <property type="entry name" value="GLUTAREDOXIN"/>
    <property type="match status" value="1"/>
</dbReference>
<dbReference type="NCBIfam" id="TIGR02200">
    <property type="entry name" value="GlrX_actino"/>
    <property type="match status" value="1"/>
</dbReference>
<dbReference type="InterPro" id="IPR017937">
    <property type="entry name" value="Thioredoxin_CS"/>
</dbReference>
<dbReference type="InterPro" id="IPR011915">
    <property type="entry name" value="GlrX_actino"/>
</dbReference>
<gene>
    <name evidence="2" type="ORF">ACFS27_26480</name>
</gene>
<evidence type="ECO:0000313" key="2">
    <source>
        <dbReference type="EMBL" id="MFD2797132.1"/>
    </source>
</evidence>
<proteinExistence type="predicted"/>
<dbReference type="PROSITE" id="PS00194">
    <property type="entry name" value="THIOREDOXIN_1"/>
    <property type="match status" value="1"/>
</dbReference>
<comment type="caution">
    <text evidence="2">The sequence shown here is derived from an EMBL/GenBank/DDBJ whole genome shotgun (WGS) entry which is preliminary data.</text>
</comment>
<dbReference type="InterPro" id="IPR002109">
    <property type="entry name" value="Glutaredoxin"/>
</dbReference>
<dbReference type="PROSITE" id="PS51354">
    <property type="entry name" value="GLUTAREDOXIN_2"/>
    <property type="match status" value="1"/>
</dbReference>
<dbReference type="SUPFAM" id="SSF52833">
    <property type="entry name" value="Thioredoxin-like"/>
    <property type="match status" value="1"/>
</dbReference>
<keyword evidence="3" id="KW-1185">Reference proteome</keyword>
<sequence>MSESTTLVPEDGTVLMYSTTWCGYCRRLRTQLDSEGIGYTVIDIEQQPEAAAYVEQVNGGNQTVPTVVYPDGSAATNPSLAAVKLALAN</sequence>
<name>A0ABW5W033_9MICO</name>
<dbReference type="EMBL" id="JBHUOG010000002">
    <property type="protein sequence ID" value="MFD2797132.1"/>
    <property type="molecule type" value="Genomic_DNA"/>
</dbReference>